<keyword evidence="2" id="KW-0472">Membrane</keyword>
<feature type="region of interest" description="Disordered" evidence="1">
    <location>
        <begin position="1"/>
        <end position="28"/>
    </location>
</feature>
<accession>A0A934I221</accession>
<evidence type="ECO:0000313" key="4">
    <source>
        <dbReference type="Proteomes" id="UP000602087"/>
    </source>
</evidence>
<dbReference type="RefSeq" id="WP_198732663.1">
    <property type="nucleotide sequence ID" value="NZ_JAEINH010000002.1"/>
</dbReference>
<proteinExistence type="predicted"/>
<feature type="transmembrane region" description="Helical" evidence="2">
    <location>
        <begin position="32"/>
        <end position="52"/>
    </location>
</feature>
<evidence type="ECO:0000313" key="3">
    <source>
        <dbReference type="EMBL" id="MBI9114124.1"/>
    </source>
</evidence>
<keyword evidence="2" id="KW-0812">Transmembrane</keyword>
<dbReference type="Proteomes" id="UP000602087">
    <property type="component" value="Unassembled WGS sequence"/>
</dbReference>
<keyword evidence="2" id="KW-1133">Transmembrane helix</keyword>
<feature type="compositionally biased region" description="Polar residues" evidence="1">
    <location>
        <begin position="1"/>
        <end position="10"/>
    </location>
</feature>
<dbReference type="EMBL" id="JAEINH010000002">
    <property type="protein sequence ID" value="MBI9114124.1"/>
    <property type="molecule type" value="Genomic_DNA"/>
</dbReference>
<name>A0A934I221_9MICO</name>
<protein>
    <submittedName>
        <fullName evidence="3">Uncharacterized protein</fullName>
    </submittedName>
</protein>
<evidence type="ECO:0000256" key="1">
    <source>
        <dbReference type="SAM" id="MobiDB-lite"/>
    </source>
</evidence>
<gene>
    <name evidence="3" type="ORF">JAV76_03740</name>
</gene>
<reference evidence="3" key="1">
    <citation type="submission" date="2020-12" db="EMBL/GenBank/DDBJ databases">
        <title>Sanguibacter suaedae sp. nov., isolated from Suaeda aralocaspica.</title>
        <authorList>
            <person name="Ma Q."/>
        </authorList>
    </citation>
    <scope>NUCLEOTIDE SEQUENCE</scope>
    <source>
        <strain evidence="3">YZGR15</strain>
    </source>
</reference>
<evidence type="ECO:0000256" key="2">
    <source>
        <dbReference type="SAM" id="Phobius"/>
    </source>
</evidence>
<keyword evidence="4" id="KW-1185">Reference proteome</keyword>
<feature type="transmembrane region" description="Helical" evidence="2">
    <location>
        <begin position="58"/>
        <end position="80"/>
    </location>
</feature>
<dbReference type="AlphaFoldDB" id="A0A934I221"/>
<organism evidence="3 4">
    <name type="scientific">Sanguibacter suaedae</name>
    <dbReference type="NCBI Taxonomy" id="2795737"/>
    <lineage>
        <taxon>Bacteria</taxon>
        <taxon>Bacillati</taxon>
        <taxon>Actinomycetota</taxon>
        <taxon>Actinomycetes</taxon>
        <taxon>Micrococcales</taxon>
        <taxon>Sanguibacteraceae</taxon>
        <taxon>Sanguibacter</taxon>
    </lineage>
</organism>
<sequence length="83" mass="8357">MTDTTNTQPAAGTPDLGTGTGPQRRPARNGTIVWGMVVTVLGGGVLARALGADFDTELALIVLLVSAGVALVGASIVSAVRRR</sequence>
<comment type="caution">
    <text evidence="3">The sequence shown here is derived from an EMBL/GenBank/DDBJ whole genome shotgun (WGS) entry which is preliminary data.</text>
</comment>